<keyword evidence="2" id="KW-1185">Reference proteome</keyword>
<comment type="caution">
    <text evidence="1">The sequence shown here is derived from an EMBL/GenBank/DDBJ whole genome shotgun (WGS) entry which is preliminary data.</text>
</comment>
<gene>
    <name evidence="1" type="ORF">K488DRAFT_55017</name>
</gene>
<evidence type="ECO:0000313" key="1">
    <source>
        <dbReference type="EMBL" id="KAI0030062.1"/>
    </source>
</evidence>
<reference evidence="1" key="1">
    <citation type="submission" date="2021-02" db="EMBL/GenBank/DDBJ databases">
        <authorList>
            <consortium name="DOE Joint Genome Institute"/>
            <person name="Ahrendt S."/>
            <person name="Looney B.P."/>
            <person name="Miyauchi S."/>
            <person name="Morin E."/>
            <person name="Drula E."/>
            <person name="Courty P.E."/>
            <person name="Chicoki N."/>
            <person name="Fauchery L."/>
            <person name="Kohler A."/>
            <person name="Kuo A."/>
            <person name="Labutti K."/>
            <person name="Pangilinan J."/>
            <person name="Lipzen A."/>
            <person name="Riley R."/>
            <person name="Andreopoulos W."/>
            <person name="He G."/>
            <person name="Johnson J."/>
            <person name="Barry K.W."/>
            <person name="Grigoriev I.V."/>
            <person name="Nagy L."/>
            <person name="Hibbett D."/>
            <person name="Henrissat B."/>
            <person name="Matheny P.B."/>
            <person name="Labbe J."/>
            <person name="Martin F."/>
        </authorList>
    </citation>
    <scope>NUCLEOTIDE SEQUENCE</scope>
    <source>
        <strain evidence="1">EC-137</strain>
    </source>
</reference>
<dbReference type="Proteomes" id="UP000814128">
    <property type="component" value="Unassembled WGS sequence"/>
</dbReference>
<dbReference type="EMBL" id="MU273641">
    <property type="protein sequence ID" value="KAI0030062.1"/>
    <property type="molecule type" value="Genomic_DNA"/>
</dbReference>
<proteinExistence type="predicted"/>
<accession>A0ACB8QEH8</accession>
<protein>
    <submittedName>
        <fullName evidence="1">Restriction of telomere capping protein 4</fullName>
    </submittedName>
</protein>
<feature type="non-terminal residue" evidence="1">
    <location>
        <position position="129"/>
    </location>
</feature>
<name>A0ACB8QEH8_9AGAM</name>
<sequence length="129" mass="14091">MRERLEAIVQGRPGAREASRFWSAVEKELKAVGSRGVTGIKGQFENFERVQPGYYGEMGASIIYQTLYNLFPPGSFNADSIAPLSPDTVLQRVLIPEAALALVMEDMSQDADAAAQTLRASARYGATMF</sequence>
<evidence type="ECO:0000313" key="2">
    <source>
        <dbReference type="Proteomes" id="UP000814128"/>
    </source>
</evidence>
<reference evidence="1" key="2">
    <citation type="journal article" date="2022" name="New Phytol.">
        <title>Evolutionary transition to the ectomycorrhizal habit in the genomes of a hyperdiverse lineage of mushroom-forming fungi.</title>
        <authorList>
            <person name="Looney B."/>
            <person name="Miyauchi S."/>
            <person name="Morin E."/>
            <person name="Drula E."/>
            <person name="Courty P.E."/>
            <person name="Kohler A."/>
            <person name="Kuo A."/>
            <person name="LaButti K."/>
            <person name="Pangilinan J."/>
            <person name="Lipzen A."/>
            <person name="Riley R."/>
            <person name="Andreopoulos W."/>
            <person name="He G."/>
            <person name="Johnson J."/>
            <person name="Nolan M."/>
            <person name="Tritt A."/>
            <person name="Barry K.W."/>
            <person name="Grigoriev I.V."/>
            <person name="Nagy L.G."/>
            <person name="Hibbett D."/>
            <person name="Henrissat B."/>
            <person name="Matheny P.B."/>
            <person name="Labbe J."/>
            <person name="Martin F.M."/>
        </authorList>
    </citation>
    <scope>NUCLEOTIDE SEQUENCE</scope>
    <source>
        <strain evidence="1">EC-137</strain>
    </source>
</reference>
<organism evidence="1 2">
    <name type="scientific">Vararia minispora EC-137</name>
    <dbReference type="NCBI Taxonomy" id="1314806"/>
    <lineage>
        <taxon>Eukaryota</taxon>
        <taxon>Fungi</taxon>
        <taxon>Dikarya</taxon>
        <taxon>Basidiomycota</taxon>
        <taxon>Agaricomycotina</taxon>
        <taxon>Agaricomycetes</taxon>
        <taxon>Russulales</taxon>
        <taxon>Lachnocladiaceae</taxon>
        <taxon>Vararia</taxon>
    </lineage>
</organism>